<dbReference type="RefSeq" id="XP_001744381.1">
    <property type="nucleotide sequence ID" value="XM_001744329.1"/>
</dbReference>
<dbReference type="AlphaFoldDB" id="A9UUE6"/>
<accession>A9UUE6</accession>
<organism evidence="2 3">
    <name type="scientific">Monosiga brevicollis</name>
    <name type="common">Choanoflagellate</name>
    <dbReference type="NCBI Taxonomy" id="81824"/>
    <lineage>
        <taxon>Eukaryota</taxon>
        <taxon>Choanoflagellata</taxon>
        <taxon>Craspedida</taxon>
        <taxon>Salpingoecidae</taxon>
        <taxon>Monosiga</taxon>
    </lineage>
</organism>
<proteinExistence type="predicted"/>
<protein>
    <submittedName>
        <fullName evidence="2">Uncharacterized protein</fullName>
    </submittedName>
</protein>
<sequence length="315" mass="35374">MQRQPRSHASALLLLVVSVQINCLWATGTEPALQRARHRLTAWQECLHQQYTSGKLYPPDSLPQLPANNHEIVACIFPHAAERNFGHVHVFKAGGTSVNQLVRTACACQPGGEYRIFRRLRALNGLPTSELVALERPSAVGRFLSGLAEVLRRGHMPASMIAFAANHTKDETVQHILQSRPTARLLTRWNSHLAPMNAFMFPTRSPNIAPAPVPFLTYITDIQDEAVLQALWHQWTRFAQASNTTCPWPGLTHSRDRANSTYLQQNQDSTRSRHNGGTVDTNTVAHFTIRPSDLTNATIQRIQHVYRVDYACRKT</sequence>
<dbReference type="EMBL" id="CH991546">
    <property type="protein sequence ID" value="EDQ91084.1"/>
    <property type="molecule type" value="Genomic_DNA"/>
</dbReference>
<dbReference type="GeneID" id="5889576"/>
<evidence type="ECO:0000256" key="1">
    <source>
        <dbReference type="SAM" id="SignalP"/>
    </source>
</evidence>
<feature type="chain" id="PRO_5002742390" evidence="1">
    <location>
        <begin position="27"/>
        <end position="315"/>
    </location>
</feature>
<gene>
    <name evidence="2" type="ORF">MONBRDRAFT_24000</name>
</gene>
<reference evidence="2 3" key="1">
    <citation type="journal article" date="2008" name="Nature">
        <title>The genome of the choanoflagellate Monosiga brevicollis and the origin of metazoans.</title>
        <authorList>
            <consortium name="JGI Sequencing"/>
            <person name="King N."/>
            <person name="Westbrook M.J."/>
            <person name="Young S.L."/>
            <person name="Kuo A."/>
            <person name="Abedin M."/>
            <person name="Chapman J."/>
            <person name="Fairclough S."/>
            <person name="Hellsten U."/>
            <person name="Isogai Y."/>
            <person name="Letunic I."/>
            <person name="Marr M."/>
            <person name="Pincus D."/>
            <person name="Putnam N."/>
            <person name="Rokas A."/>
            <person name="Wright K.J."/>
            <person name="Zuzow R."/>
            <person name="Dirks W."/>
            <person name="Good M."/>
            <person name="Goodstein D."/>
            <person name="Lemons D."/>
            <person name="Li W."/>
            <person name="Lyons J.B."/>
            <person name="Morris A."/>
            <person name="Nichols S."/>
            <person name="Richter D.J."/>
            <person name="Salamov A."/>
            <person name="Bork P."/>
            <person name="Lim W.A."/>
            <person name="Manning G."/>
            <person name="Miller W.T."/>
            <person name="McGinnis W."/>
            <person name="Shapiro H."/>
            <person name="Tjian R."/>
            <person name="Grigoriev I.V."/>
            <person name="Rokhsar D."/>
        </authorList>
    </citation>
    <scope>NUCLEOTIDE SEQUENCE [LARGE SCALE GENOMIC DNA]</scope>
    <source>
        <strain evidence="3">MX1 / ATCC 50154</strain>
    </source>
</reference>
<evidence type="ECO:0000313" key="2">
    <source>
        <dbReference type="EMBL" id="EDQ91084.1"/>
    </source>
</evidence>
<dbReference type="InParanoid" id="A9UUE6"/>
<keyword evidence="1" id="KW-0732">Signal</keyword>
<dbReference type="KEGG" id="mbr:MONBRDRAFT_24000"/>
<keyword evidence="3" id="KW-1185">Reference proteome</keyword>
<feature type="signal peptide" evidence="1">
    <location>
        <begin position="1"/>
        <end position="26"/>
    </location>
</feature>
<dbReference type="Proteomes" id="UP000001357">
    <property type="component" value="Unassembled WGS sequence"/>
</dbReference>
<evidence type="ECO:0000313" key="3">
    <source>
        <dbReference type="Proteomes" id="UP000001357"/>
    </source>
</evidence>
<name>A9UUE6_MONBE</name>